<name>A0A507CHR0_9FUNG</name>
<dbReference type="EMBL" id="QEAO01000003">
    <property type="protein sequence ID" value="TPX37205.1"/>
    <property type="molecule type" value="Genomic_DNA"/>
</dbReference>
<dbReference type="PANTHER" id="PTHR11106:SF27">
    <property type="entry name" value="MACRO DOMAIN-CONTAINING PROTEIN"/>
    <property type="match status" value="1"/>
</dbReference>
<dbReference type="PANTHER" id="PTHR11106">
    <property type="entry name" value="GANGLIOSIDE INDUCED DIFFERENTIATION ASSOCIATED PROTEIN 2-RELATED"/>
    <property type="match status" value="1"/>
</dbReference>
<reference evidence="2 3" key="1">
    <citation type="journal article" date="2019" name="Sci. Rep.">
        <title>Comparative genomics of chytrid fungi reveal insights into the obligate biotrophic and pathogenic lifestyle of Synchytrium endobioticum.</title>
        <authorList>
            <person name="van de Vossenberg B.T.L.H."/>
            <person name="Warris S."/>
            <person name="Nguyen H.D.T."/>
            <person name="van Gent-Pelzer M.P.E."/>
            <person name="Joly D.L."/>
            <person name="van de Geest H.C."/>
            <person name="Bonants P.J.M."/>
            <person name="Smith D.S."/>
            <person name="Levesque C.A."/>
            <person name="van der Lee T.A.J."/>
        </authorList>
    </citation>
    <scope>NUCLEOTIDE SEQUENCE [LARGE SCALE GENOMIC DNA]</scope>
    <source>
        <strain evidence="2 3">JEL517</strain>
    </source>
</reference>
<proteinExistence type="predicted"/>
<keyword evidence="3" id="KW-1185">Reference proteome</keyword>
<gene>
    <name evidence="2" type="ORF">SmJEL517_g00839</name>
</gene>
<evidence type="ECO:0000259" key="1">
    <source>
        <dbReference type="PROSITE" id="PS51154"/>
    </source>
</evidence>
<evidence type="ECO:0000313" key="2">
    <source>
        <dbReference type="EMBL" id="TPX37205.1"/>
    </source>
</evidence>
<dbReference type="InterPro" id="IPR043472">
    <property type="entry name" value="Macro_dom-like"/>
</dbReference>
<dbReference type="STRING" id="1806994.A0A507CHR0"/>
<dbReference type="SMART" id="SM00506">
    <property type="entry name" value="A1pp"/>
    <property type="match status" value="1"/>
</dbReference>
<organism evidence="2 3">
    <name type="scientific">Synchytrium microbalum</name>
    <dbReference type="NCBI Taxonomy" id="1806994"/>
    <lineage>
        <taxon>Eukaryota</taxon>
        <taxon>Fungi</taxon>
        <taxon>Fungi incertae sedis</taxon>
        <taxon>Chytridiomycota</taxon>
        <taxon>Chytridiomycota incertae sedis</taxon>
        <taxon>Chytridiomycetes</taxon>
        <taxon>Synchytriales</taxon>
        <taxon>Synchytriaceae</taxon>
        <taxon>Synchytrium</taxon>
    </lineage>
</organism>
<dbReference type="SUPFAM" id="SSF52949">
    <property type="entry name" value="Macro domain-like"/>
    <property type="match status" value="1"/>
</dbReference>
<feature type="domain" description="Macro" evidence="1">
    <location>
        <begin position="38"/>
        <end position="215"/>
    </location>
</feature>
<dbReference type="CDD" id="cd02908">
    <property type="entry name" value="Macro_OAADPr_deacetylase"/>
    <property type="match status" value="1"/>
</dbReference>
<dbReference type="Proteomes" id="UP000319731">
    <property type="component" value="Unassembled WGS sequence"/>
</dbReference>
<dbReference type="RefSeq" id="XP_031027275.1">
    <property type="nucleotide sequence ID" value="XM_031166767.1"/>
</dbReference>
<dbReference type="Gene3D" id="3.40.220.10">
    <property type="entry name" value="Leucine Aminopeptidase, subunit E, domain 1"/>
    <property type="match status" value="1"/>
</dbReference>
<comment type="caution">
    <text evidence="2">The sequence shown here is derived from an EMBL/GenBank/DDBJ whole genome shotgun (WGS) entry which is preliminary data.</text>
</comment>
<protein>
    <recommendedName>
        <fullName evidence="1">Macro domain-containing protein</fullName>
    </recommendedName>
</protein>
<dbReference type="PROSITE" id="PS51154">
    <property type="entry name" value="MACRO"/>
    <property type="match status" value="1"/>
</dbReference>
<accession>A0A507CHR0</accession>
<dbReference type="Pfam" id="PF01661">
    <property type="entry name" value="Macro"/>
    <property type="match status" value="1"/>
</dbReference>
<dbReference type="OrthoDB" id="6077599at2759"/>
<dbReference type="AlphaFoldDB" id="A0A507CHR0"/>
<evidence type="ECO:0000313" key="3">
    <source>
        <dbReference type="Proteomes" id="UP000319731"/>
    </source>
</evidence>
<sequence length="229" mass="25220">MTSNISEIETLDSWLHSYQFLRLMKANEERGFGIPTPEKTYEPRDDLNKRVAVWSGDITRLPLDAIVNAANKKLLGGGGVDGAIHQVAGPGLLEECRLLNGCETGDAKITKGHRLPAKHVIHGVGPIGENPDLLGSVYTRSLNLCIENELRTVAFPCISTGVYGYPNEPAAKVALTAVREWMDLNENYTKIDKIVFCVFLEKDLHIYARLMANYFPPAQSTAPAQPTTQ</sequence>
<dbReference type="InterPro" id="IPR002589">
    <property type="entry name" value="Macro_dom"/>
</dbReference>
<dbReference type="GeneID" id="42002064"/>